<feature type="region of interest" description="Disordered" evidence="10">
    <location>
        <begin position="92"/>
        <end position="182"/>
    </location>
</feature>
<evidence type="ECO:0000256" key="7">
    <source>
        <dbReference type="ARBA" id="ARBA00023010"/>
    </source>
</evidence>
<comment type="function">
    <text evidence="9">Part of the twin-arginine translocation (Tat) system that transports large folded proteins containing a characteristic twin-arginine motif in their signal peptide across membranes. Together with TatC, TatB is part of a receptor directly interacting with Tat signal peptides. TatB may form an oligomeric binding site that transiently accommodates folded Tat precursor proteins before their translocation.</text>
</comment>
<dbReference type="HAMAP" id="MF_00237">
    <property type="entry name" value="TatB"/>
    <property type="match status" value="1"/>
</dbReference>
<evidence type="ECO:0000256" key="10">
    <source>
        <dbReference type="SAM" id="MobiDB-lite"/>
    </source>
</evidence>
<dbReference type="AlphaFoldDB" id="A0A1H8GY68"/>
<evidence type="ECO:0000256" key="1">
    <source>
        <dbReference type="ARBA" id="ARBA00004167"/>
    </source>
</evidence>
<dbReference type="EMBL" id="FODE01000008">
    <property type="protein sequence ID" value="SEN49022.1"/>
    <property type="molecule type" value="Genomic_DNA"/>
</dbReference>
<dbReference type="RefSeq" id="WP_090611226.1">
    <property type="nucleotide sequence ID" value="NZ_CP067124.1"/>
</dbReference>
<dbReference type="GO" id="GO:0033281">
    <property type="term" value="C:TAT protein transport complex"/>
    <property type="evidence" value="ECO:0007669"/>
    <property type="project" value="UniProtKB-UniRule"/>
</dbReference>
<gene>
    <name evidence="9" type="primary">tatB</name>
    <name evidence="11" type="ORF">SAMN04489859_100820</name>
</gene>
<dbReference type="Proteomes" id="UP000199054">
    <property type="component" value="Unassembled WGS sequence"/>
</dbReference>
<dbReference type="PANTHER" id="PTHR33162">
    <property type="entry name" value="SEC-INDEPENDENT PROTEIN TRANSLOCASE PROTEIN TATA, CHLOROPLASTIC"/>
    <property type="match status" value="1"/>
</dbReference>
<feature type="compositionally biased region" description="Low complexity" evidence="10">
    <location>
        <begin position="117"/>
        <end position="136"/>
    </location>
</feature>
<sequence>MFDIGWSELLLIGVVALIVVGPKDLPHLFRALGRFTAKARHMAREFSSAMEDATRESGIDEATNSLRDLKSLTSKKSLGLDALDRAADRFEKWDPALPGKGSSAKRDPAAPAPGAPMPGSGSPMPGPAASASASPAPAAPAPAAPAPTAPTGTKPDSAGADNVRGAPRRRLHAVRRSDMKDS</sequence>
<keyword evidence="4 9" id="KW-0812">Transmembrane</keyword>
<comment type="subcellular location">
    <subcellularLocation>
        <location evidence="9">Cell membrane</location>
        <topology evidence="9">Single-pass membrane protein</topology>
    </subcellularLocation>
    <subcellularLocation>
        <location evidence="1">Membrane</location>
        <topology evidence="1">Single-pass membrane protein</topology>
    </subcellularLocation>
</comment>
<feature type="compositionally biased region" description="Pro residues" evidence="10">
    <location>
        <begin position="137"/>
        <end position="148"/>
    </location>
</feature>
<name>A0A1H8GY68_9RHOB</name>
<evidence type="ECO:0000256" key="4">
    <source>
        <dbReference type="ARBA" id="ARBA00022692"/>
    </source>
</evidence>
<dbReference type="GO" id="GO:0008320">
    <property type="term" value="F:protein transmembrane transporter activity"/>
    <property type="evidence" value="ECO:0007669"/>
    <property type="project" value="UniProtKB-UniRule"/>
</dbReference>
<comment type="similarity">
    <text evidence="9">Belongs to the TatB family.</text>
</comment>
<dbReference type="Pfam" id="PF02416">
    <property type="entry name" value="TatA_B_E"/>
    <property type="match status" value="1"/>
</dbReference>
<dbReference type="PANTHER" id="PTHR33162:SF1">
    <property type="entry name" value="SEC-INDEPENDENT PROTEIN TRANSLOCASE PROTEIN TATA, CHLOROPLASTIC"/>
    <property type="match status" value="1"/>
</dbReference>
<dbReference type="PRINTS" id="PR01506">
    <property type="entry name" value="TATBPROTEIN"/>
</dbReference>
<evidence type="ECO:0000256" key="8">
    <source>
        <dbReference type="ARBA" id="ARBA00023136"/>
    </source>
</evidence>
<keyword evidence="6 9" id="KW-1133">Transmembrane helix</keyword>
<comment type="subunit">
    <text evidence="9">The Tat system comprises two distinct complexes: a TatABC complex, containing multiple copies of TatA, TatB and TatC subunits, and a separate TatA complex, containing only TatA subunits. Substrates initially bind to the TatABC complex, which probably triggers association of the separate TatA complex to form the active translocon.</text>
</comment>
<dbReference type="Gene3D" id="1.20.5.3310">
    <property type="match status" value="1"/>
</dbReference>
<keyword evidence="8 9" id="KW-0472">Membrane</keyword>
<protein>
    <recommendedName>
        <fullName evidence="9">Sec-independent protein translocase protein TatB</fullName>
    </recommendedName>
</protein>
<dbReference type="STRING" id="34002.SAMN04489859_100820"/>
<organism evidence="11 12">
    <name type="scientific">Paracoccus alcaliphilus</name>
    <dbReference type="NCBI Taxonomy" id="34002"/>
    <lineage>
        <taxon>Bacteria</taxon>
        <taxon>Pseudomonadati</taxon>
        <taxon>Pseudomonadota</taxon>
        <taxon>Alphaproteobacteria</taxon>
        <taxon>Rhodobacterales</taxon>
        <taxon>Paracoccaceae</taxon>
        <taxon>Paracoccus</taxon>
    </lineage>
</organism>
<dbReference type="NCBIfam" id="TIGR01410">
    <property type="entry name" value="tatB"/>
    <property type="match status" value="1"/>
</dbReference>
<keyword evidence="2 9" id="KW-0813">Transport</keyword>
<dbReference type="GO" id="GO:0043953">
    <property type="term" value="P:protein transport by the Tat complex"/>
    <property type="evidence" value="ECO:0007669"/>
    <property type="project" value="UniProtKB-UniRule"/>
</dbReference>
<evidence type="ECO:0000313" key="12">
    <source>
        <dbReference type="Proteomes" id="UP000199054"/>
    </source>
</evidence>
<evidence type="ECO:0000313" key="11">
    <source>
        <dbReference type="EMBL" id="SEN49022.1"/>
    </source>
</evidence>
<dbReference type="InterPro" id="IPR018448">
    <property type="entry name" value="TatB"/>
</dbReference>
<keyword evidence="3 9" id="KW-1003">Cell membrane</keyword>
<accession>A0A1H8GY68</accession>
<reference evidence="11 12" key="1">
    <citation type="submission" date="2016-10" db="EMBL/GenBank/DDBJ databases">
        <authorList>
            <person name="de Groot N.N."/>
        </authorList>
    </citation>
    <scope>NUCLEOTIDE SEQUENCE [LARGE SCALE GENOMIC DNA]</scope>
    <source>
        <strain evidence="11 12">DSM 8512</strain>
    </source>
</reference>
<evidence type="ECO:0000256" key="5">
    <source>
        <dbReference type="ARBA" id="ARBA00022927"/>
    </source>
</evidence>
<proteinExistence type="inferred from homology"/>
<dbReference type="OrthoDB" id="7206969at2"/>
<evidence type="ECO:0000256" key="3">
    <source>
        <dbReference type="ARBA" id="ARBA00022475"/>
    </source>
</evidence>
<evidence type="ECO:0000256" key="2">
    <source>
        <dbReference type="ARBA" id="ARBA00022448"/>
    </source>
</evidence>
<evidence type="ECO:0000256" key="9">
    <source>
        <dbReference type="HAMAP-Rule" id="MF_00237"/>
    </source>
</evidence>
<evidence type="ECO:0000256" key="6">
    <source>
        <dbReference type="ARBA" id="ARBA00022989"/>
    </source>
</evidence>
<dbReference type="InterPro" id="IPR003369">
    <property type="entry name" value="TatA/B/E"/>
</dbReference>
<keyword evidence="5 9" id="KW-0653">Protein transport</keyword>
<keyword evidence="7 9" id="KW-0811">Translocation</keyword>
<keyword evidence="12" id="KW-1185">Reference proteome</keyword>